<keyword evidence="6 8" id="KW-1133">Transmembrane helix</keyword>
<accession>A0A7S3NP41</accession>
<evidence type="ECO:0000256" key="6">
    <source>
        <dbReference type="ARBA" id="ARBA00022989"/>
    </source>
</evidence>
<dbReference type="InterPro" id="IPR003439">
    <property type="entry name" value="ABC_transporter-like_ATP-bd"/>
</dbReference>
<dbReference type="InterPro" id="IPR027417">
    <property type="entry name" value="P-loop_NTPase"/>
</dbReference>
<dbReference type="PROSITE" id="PS00211">
    <property type="entry name" value="ABC_TRANSPORTER_1"/>
    <property type="match status" value="1"/>
</dbReference>
<sequence>MLIGILVVLPIVQAFVGSQSADCPALTWKEVVADETGTLIYTLTDECAELFECPKGLYCAAGAYETNAGMNDAAEYFAEFWWPSFDGRCIVINGFVNGSYAYACECGYGMWCPLNTALPRFVPKEYYSRRPDTIKKCKEGHYCKEGSVFGIRCNALQNCPRGSSRPANSSGPLVAFVVLTFLTFIVFKIIESSREKSRTKADQEMHDYLDFVVAANNDDNEKKTTTQVVPIMNDEKKDGIRIEFHDIWYTLPNGITIMRGVSGTLEPGRVAAIMGASGAGKTTLMNLISGKVKKTGGSILVNGKETINLSNTISRVAFVPQEDIMHRHLTVLENITFSAQLRLPRTWPNEMKKSLIISTLVQLNLNKIEHSIIGDEYQRGISGGQRKRVNVALELVADPKILFLDEPTSGLDSVSATELVKLLRSITETNQLTVAAVIHSPGPSAFLTFHDFILLQTGGRPIYVGEMSKTEAYFASIGFKRPEDSIEPLADYVMICTSGKIEPDYEIATLRLNDEDTEWNHLTSFHILWHQFLGIPPPLNDDDTALKDTVRAQEKWLIYFKDIIFSWFVEYPNLLIKQFCPQNKSDPQRPTPNSFEIFLLCLKRAVKQQYVSFKSFFISTIVVFFIIGNAIASLSGGNLNVLGGYPPDICLKQYPQLRATCLDLQQNSYTNALQFSGFILIASAAAISASTFGKEQTIYWREAASNLNTPAYFFAKVFADIPICFLSALSVTAGFSTGFISPMPFPQLLAGYILYTIFGFLSGYFLSFLLPYSSVALAGVGWAVFWSLLMGGTTIVMSDNRESRWFWTLSLGRWVNEAFFYGTTVYPYEKVRQGPEKGQDLFDMNRRKQTLLFFLTYGEAAGYGALVCLIFLFINLFVITATKLDKKK</sequence>
<feature type="domain" description="ABC transporter" evidence="9">
    <location>
        <begin position="242"/>
        <end position="483"/>
    </location>
</feature>
<dbReference type="InterPro" id="IPR050352">
    <property type="entry name" value="ABCG_transporters"/>
</dbReference>
<dbReference type="InterPro" id="IPR017871">
    <property type="entry name" value="ABC_transporter-like_CS"/>
</dbReference>
<dbReference type="GO" id="GO:0140359">
    <property type="term" value="F:ABC-type transporter activity"/>
    <property type="evidence" value="ECO:0007669"/>
    <property type="project" value="InterPro"/>
</dbReference>
<keyword evidence="3 8" id="KW-0812">Transmembrane</keyword>
<comment type="subcellular location">
    <subcellularLocation>
        <location evidence="1">Membrane</location>
        <topology evidence="1">Multi-pass membrane protein</topology>
    </subcellularLocation>
</comment>
<keyword evidence="4" id="KW-0547">Nucleotide-binding</keyword>
<dbReference type="PANTHER" id="PTHR48041">
    <property type="entry name" value="ABC TRANSPORTER G FAMILY MEMBER 28"/>
    <property type="match status" value="1"/>
</dbReference>
<dbReference type="GO" id="GO:0005524">
    <property type="term" value="F:ATP binding"/>
    <property type="evidence" value="ECO:0007669"/>
    <property type="project" value="UniProtKB-KW"/>
</dbReference>
<feature type="transmembrane region" description="Helical" evidence="8">
    <location>
        <begin position="713"/>
        <end position="740"/>
    </location>
</feature>
<organism evidence="10">
    <name type="scientific">Aureoumbra lagunensis</name>
    <dbReference type="NCBI Taxonomy" id="44058"/>
    <lineage>
        <taxon>Eukaryota</taxon>
        <taxon>Sar</taxon>
        <taxon>Stramenopiles</taxon>
        <taxon>Ochrophyta</taxon>
        <taxon>Pelagophyceae</taxon>
        <taxon>Pelagomonadales</taxon>
        <taxon>Aureoumbra</taxon>
    </lineage>
</organism>
<dbReference type="PROSITE" id="PS50893">
    <property type="entry name" value="ABC_TRANSPORTER_2"/>
    <property type="match status" value="1"/>
</dbReference>
<feature type="transmembrane region" description="Helical" evidence="8">
    <location>
        <begin position="672"/>
        <end position="692"/>
    </location>
</feature>
<proteinExistence type="predicted"/>
<dbReference type="AlphaFoldDB" id="A0A7S3NP41"/>
<dbReference type="InterPro" id="IPR043926">
    <property type="entry name" value="ABCG_dom"/>
</dbReference>
<keyword evidence="2" id="KW-0813">Transport</keyword>
<evidence type="ECO:0000256" key="3">
    <source>
        <dbReference type="ARBA" id="ARBA00022692"/>
    </source>
</evidence>
<evidence type="ECO:0000259" key="9">
    <source>
        <dbReference type="PROSITE" id="PS50893"/>
    </source>
</evidence>
<dbReference type="GO" id="GO:0016020">
    <property type="term" value="C:membrane"/>
    <property type="evidence" value="ECO:0007669"/>
    <property type="project" value="UniProtKB-SubCell"/>
</dbReference>
<feature type="transmembrane region" description="Helical" evidence="8">
    <location>
        <begin position="173"/>
        <end position="190"/>
    </location>
</feature>
<feature type="transmembrane region" description="Helical" evidence="8">
    <location>
        <begin position="860"/>
        <end position="882"/>
    </location>
</feature>
<dbReference type="EMBL" id="HBIJ01016234">
    <property type="protein sequence ID" value="CAE0370050.1"/>
    <property type="molecule type" value="Transcribed_RNA"/>
</dbReference>
<feature type="transmembrane region" description="Helical" evidence="8">
    <location>
        <begin position="752"/>
        <end position="770"/>
    </location>
</feature>
<dbReference type="SMART" id="SM00382">
    <property type="entry name" value="AAA"/>
    <property type="match status" value="1"/>
</dbReference>
<name>A0A7S3NP41_9STRA</name>
<reference evidence="10" key="1">
    <citation type="submission" date="2021-01" db="EMBL/GenBank/DDBJ databases">
        <authorList>
            <person name="Corre E."/>
            <person name="Pelletier E."/>
            <person name="Niang G."/>
            <person name="Scheremetjew M."/>
            <person name="Finn R."/>
            <person name="Kale V."/>
            <person name="Holt S."/>
            <person name="Cochrane G."/>
            <person name="Meng A."/>
            <person name="Brown T."/>
            <person name="Cohen L."/>
        </authorList>
    </citation>
    <scope>NUCLEOTIDE SEQUENCE</scope>
    <source>
        <strain evidence="10">CCMP1510</strain>
    </source>
</reference>
<evidence type="ECO:0000313" key="10">
    <source>
        <dbReference type="EMBL" id="CAE0370050.1"/>
    </source>
</evidence>
<evidence type="ECO:0000256" key="8">
    <source>
        <dbReference type="SAM" id="Phobius"/>
    </source>
</evidence>
<evidence type="ECO:0000256" key="1">
    <source>
        <dbReference type="ARBA" id="ARBA00004141"/>
    </source>
</evidence>
<evidence type="ECO:0000256" key="4">
    <source>
        <dbReference type="ARBA" id="ARBA00022741"/>
    </source>
</evidence>
<dbReference type="Pfam" id="PF19055">
    <property type="entry name" value="ABC2_membrane_7"/>
    <property type="match status" value="1"/>
</dbReference>
<keyword evidence="7 8" id="KW-0472">Membrane</keyword>
<protein>
    <recommendedName>
        <fullName evidence="9">ABC transporter domain-containing protein</fullName>
    </recommendedName>
</protein>
<dbReference type="SUPFAM" id="SSF52540">
    <property type="entry name" value="P-loop containing nucleoside triphosphate hydrolases"/>
    <property type="match status" value="1"/>
</dbReference>
<gene>
    <name evidence="10" type="ORF">ALAG00032_LOCUS10814</name>
</gene>
<dbReference type="InterPro" id="IPR003593">
    <property type="entry name" value="AAA+_ATPase"/>
</dbReference>
<dbReference type="PANTHER" id="PTHR48041:SF91">
    <property type="entry name" value="ABC TRANSPORTER G FAMILY MEMBER 28"/>
    <property type="match status" value="1"/>
</dbReference>
<dbReference type="Pfam" id="PF00005">
    <property type="entry name" value="ABC_tran"/>
    <property type="match status" value="1"/>
</dbReference>
<evidence type="ECO:0000256" key="2">
    <source>
        <dbReference type="ARBA" id="ARBA00022448"/>
    </source>
</evidence>
<dbReference type="Gene3D" id="3.40.50.300">
    <property type="entry name" value="P-loop containing nucleotide triphosphate hydrolases"/>
    <property type="match status" value="1"/>
</dbReference>
<keyword evidence="5" id="KW-0067">ATP-binding</keyword>
<feature type="transmembrane region" description="Helical" evidence="8">
    <location>
        <begin position="777"/>
        <end position="797"/>
    </location>
</feature>
<feature type="transmembrane region" description="Helical" evidence="8">
    <location>
        <begin position="613"/>
        <end position="632"/>
    </location>
</feature>
<evidence type="ECO:0000256" key="5">
    <source>
        <dbReference type="ARBA" id="ARBA00022840"/>
    </source>
</evidence>
<evidence type="ECO:0000256" key="7">
    <source>
        <dbReference type="ARBA" id="ARBA00023136"/>
    </source>
</evidence>
<dbReference type="GO" id="GO:0016887">
    <property type="term" value="F:ATP hydrolysis activity"/>
    <property type="evidence" value="ECO:0007669"/>
    <property type="project" value="InterPro"/>
</dbReference>